<dbReference type="GO" id="GO:0055085">
    <property type="term" value="P:transmembrane transport"/>
    <property type="evidence" value="ECO:0007669"/>
    <property type="project" value="InterPro"/>
</dbReference>
<evidence type="ECO:0000256" key="9">
    <source>
        <dbReference type="RuleBase" id="RU363032"/>
    </source>
</evidence>
<dbReference type="Pfam" id="PF00528">
    <property type="entry name" value="BPD_transp_1"/>
    <property type="match status" value="1"/>
</dbReference>
<dbReference type="SUPFAM" id="SSF161098">
    <property type="entry name" value="MetI-like"/>
    <property type="match status" value="1"/>
</dbReference>
<dbReference type="Gene3D" id="1.10.3720.10">
    <property type="entry name" value="MetI-like"/>
    <property type="match status" value="1"/>
</dbReference>
<keyword evidence="8 9" id="KW-0472">Membrane</keyword>
<evidence type="ECO:0000256" key="2">
    <source>
        <dbReference type="ARBA" id="ARBA00022448"/>
    </source>
</evidence>
<evidence type="ECO:0000256" key="1">
    <source>
        <dbReference type="ARBA" id="ARBA00004651"/>
    </source>
</evidence>
<evidence type="ECO:0000259" key="10">
    <source>
        <dbReference type="PROSITE" id="PS50928"/>
    </source>
</evidence>
<dbReference type="InterPro" id="IPR000515">
    <property type="entry name" value="MetI-like"/>
</dbReference>
<dbReference type="CDD" id="cd06261">
    <property type="entry name" value="TM_PBP2"/>
    <property type="match status" value="1"/>
</dbReference>
<gene>
    <name evidence="11" type="primary">gsiD_5</name>
    <name evidence="11" type="ORF">TG4357_03515</name>
</gene>
<evidence type="ECO:0000256" key="3">
    <source>
        <dbReference type="ARBA" id="ARBA00022475"/>
    </source>
</evidence>
<evidence type="ECO:0000256" key="7">
    <source>
        <dbReference type="ARBA" id="ARBA00022989"/>
    </source>
</evidence>
<keyword evidence="4 9" id="KW-0812">Transmembrane</keyword>
<keyword evidence="5" id="KW-0571">Peptide transport</keyword>
<keyword evidence="6" id="KW-0653">Protein transport</keyword>
<protein>
    <submittedName>
        <fullName evidence="11">Glutathione transport system permease protein GsiD</fullName>
    </submittedName>
</protein>
<dbReference type="OrthoDB" id="9766870at2"/>
<dbReference type="Pfam" id="PF12911">
    <property type="entry name" value="OppC_N"/>
    <property type="match status" value="1"/>
</dbReference>
<dbReference type="InterPro" id="IPR050366">
    <property type="entry name" value="BP-dependent_transpt_permease"/>
</dbReference>
<feature type="domain" description="ABC transmembrane type-1" evidence="10">
    <location>
        <begin position="84"/>
        <end position="269"/>
    </location>
</feature>
<keyword evidence="12" id="KW-1185">Reference proteome</keyword>
<dbReference type="PROSITE" id="PS50928">
    <property type="entry name" value="ABC_TM1"/>
    <property type="match status" value="1"/>
</dbReference>
<dbReference type="InterPro" id="IPR035906">
    <property type="entry name" value="MetI-like_sf"/>
</dbReference>
<keyword evidence="2 9" id="KW-0813">Transport</keyword>
<evidence type="ECO:0000256" key="4">
    <source>
        <dbReference type="ARBA" id="ARBA00022692"/>
    </source>
</evidence>
<name>A0A0P1G5F5_THAGE</name>
<proteinExistence type="inferred from homology"/>
<keyword evidence="3" id="KW-1003">Cell membrane</keyword>
<organism evidence="11 12">
    <name type="scientific">Thalassovita gelatinovora</name>
    <name type="common">Thalassobius gelatinovorus</name>
    <dbReference type="NCBI Taxonomy" id="53501"/>
    <lineage>
        <taxon>Bacteria</taxon>
        <taxon>Pseudomonadati</taxon>
        <taxon>Pseudomonadota</taxon>
        <taxon>Alphaproteobacteria</taxon>
        <taxon>Rhodobacterales</taxon>
        <taxon>Roseobacteraceae</taxon>
        <taxon>Thalassovita</taxon>
    </lineage>
</organism>
<dbReference type="PANTHER" id="PTHR43386:SF1">
    <property type="entry name" value="D,D-DIPEPTIDE TRANSPORT SYSTEM PERMEASE PROTEIN DDPC-RELATED"/>
    <property type="match status" value="1"/>
</dbReference>
<feature type="transmembrane region" description="Helical" evidence="9">
    <location>
        <begin position="129"/>
        <end position="155"/>
    </location>
</feature>
<comment type="similarity">
    <text evidence="9">Belongs to the binding-protein-dependent transport system permease family.</text>
</comment>
<feature type="transmembrane region" description="Helical" evidence="9">
    <location>
        <begin position="86"/>
        <end position="108"/>
    </location>
</feature>
<keyword evidence="7 9" id="KW-1133">Transmembrane helix</keyword>
<sequence length="285" mass="30379">MMISPETKLLLRKLRRNRLAMIGVVLVSVLVLATVLLPWVLPWDPNKMDVRNALQGSSAAHLLGTDQFGRDILTRIVYGGSISLRVGFYVTFASLILGVGLGALSGYVGGMTDVVIMRGMDALMAFPGLLLAIALVAAFGGTMTAIVIALTIVGIPRFARVVRASVLQRKESDYVLAARALGKRPTVILVQDVLPNCIGPILIQTTLKFPTAILGEAGLSFLGLGLPPPAPSWGRMLNEARSFMEVAPAAAIYSGAAIFITVMGFNLLGDGLRDVLDPRTQSARR</sequence>
<feature type="transmembrane region" description="Helical" evidence="9">
    <location>
        <begin position="246"/>
        <end position="269"/>
    </location>
</feature>
<evidence type="ECO:0000256" key="6">
    <source>
        <dbReference type="ARBA" id="ARBA00022927"/>
    </source>
</evidence>
<evidence type="ECO:0000256" key="5">
    <source>
        <dbReference type="ARBA" id="ARBA00022856"/>
    </source>
</evidence>
<dbReference type="GO" id="GO:0015833">
    <property type="term" value="P:peptide transport"/>
    <property type="evidence" value="ECO:0007669"/>
    <property type="project" value="UniProtKB-KW"/>
</dbReference>
<reference evidence="11 12" key="1">
    <citation type="submission" date="2015-09" db="EMBL/GenBank/DDBJ databases">
        <authorList>
            <consortium name="Swine Surveillance"/>
        </authorList>
    </citation>
    <scope>NUCLEOTIDE SEQUENCE [LARGE SCALE GENOMIC DNA]</scope>
    <source>
        <strain evidence="11 12">CECT 4357</strain>
    </source>
</reference>
<dbReference type="PANTHER" id="PTHR43386">
    <property type="entry name" value="OLIGOPEPTIDE TRANSPORT SYSTEM PERMEASE PROTEIN APPC"/>
    <property type="match status" value="1"/>
</dbReference>
<accession>A0A0P1G5F5</accession>
<dbReference type="AlphaFoldDB" id="A0A0P1G5F5"/>
<dbReference type="EMBL" id="CYSA01000028">
    <property type="protein sequence ID" value="CUH68357.1"/>
    <property type="molecule type" value="Genomic_DNA"/>
</dbReference>
<evidence type="ECO:0000313" key="11">
    <source>
        <dbReference type="EMBL" id="CUH68357.1"/>
    </source>
</evidence>
<dbReference type="GO" id="GO:0005886">
    <property type="term" value="C:plasma membrane"/>
    <property type="evidence" value="ECO:0007669"/>
    <property type="project" value="UniProtKB-SubCell"/>
</dbReference>
<dbReference type="STRING" id="53501.SAMN04488043_12025"/>
<dbReference type="InterPro" id="IPR025966">
    <property type="entry name" value="OppC_N"/>
</dbReference>
<dbReference type="RefSeq" id="WP_058264203.1">
    <property type="nucleotide sequence ID" value="NZ_CP051181.1"/>
</dbReference>
<dbReference type="GO" id="GO:0015031">
    <property type="term" value="P:protein transport"/>
    <property type="evidence" value="ECO:0007669"/>
    <property type="project" value="UniProtKB-KW"/>
</dbReference>
<evidence type="ECO:0000313" key="12">
    <source>
        <dbReference type="Proteomes" id="UP000051587"/>
    </source>
</evidence>
<dbReference type="Proteomes" id="UP000051587">
    <property type="component" value="Unassembled WGS sequence"/>
</dbReference>
<comment type="subcellular location">
    <subcellularLocation>
        <location evidence="1 9">Cell membrane</location>
        <topology evidence="1 9">Multi-pass membrane protein</topology>
    </subcellularLocation>
</comment>
<evidence type="ECO:0000256" key="8">
    <source>
        <dbReference type="ARBA" id="ARBA00023136"/>
    </source>
</evidence>
<feature type="transmembrane region" description="Helical" evidence="9">
    <location>
        <begin position="20"/>
        <end position="41"/>
    </location>
</feature>